<feature type="compositionally biased region" description="Basic and acidic residues" evidence="1">
    <location>
        <begin position="128"/>
        <end position="139"/>
    </location>
</feature>
<evidence type="ECO:0000313" key="2">
    <source>
        <dbReference type="EMBL" id="KAK5084392.1"/>
    </source>
</evidence>
<feature type="compositionally biased region" description="Polar residues" evidence="1">
    <location>
        <begin position="26"/>
        <end position="42"/>
    </location>
</feature>
<feature type="region of interest" description="Disordered" evidence="1">
    <location>
        <begin position="128"/>
        <end position="158"/>
    </location>
</feature>
<dbReference type="AlphaFoldDB" id="A0AAN7SXQ9"/>
<accession>A0AAN7SXQ9</accession>
<reference evidence="2 3" key="1">
    <citation type="submission" date="2023-08" db="EMBL/GenBank/DDBJ databases">
        <title>Black Yeasts Isolated from many extreme environments.</title>
        <authorList>
            <person name="Coleine C."/>
            <person name="Stajich J.E."/>
            <person name="Selbmann L."/>
        </authorList>
    </citation>
    <scope>NUCLEOTIDE SEQUENCE [LARGE SCALE GENOMIC DNA]</scope>
    <source>
        <strain evidence="2 3">CCFEE 5910</strain>
    </source>
</reference>
<feature type="region of interest" description="Disordered" evidence="1">
    <location>
        <begin position="1"/>
        <end position="98"/>
    </location>
</feature>
<feature type="region of interest" description="Disordered" evidence="1">
    <location>
        <begin position="269"/>
        <end position="372"/>
    </location>
</feature>
<dbReference type="Gene3D" id="3.40.50.300">
    <property type="entry name" value="P-loop containing nucleotide triphosphate hydrolases"/>
    <property type="match status" value="1"/>
</dbReference>
<evidence type="ECO:0000313" key="3">
    <source>
        <dbReference type="Proteomes" id="UP001309876"/>
    </source>
</evidence>
<dbReference type="InterPro" id="IPR027417">
    <property type="entry name" value="P-loop_NTPase"/>
</dbReference>
<dbReference type="EMBL" id="JAVRRJ010000005">
    <property type="protein sequence ID" value="KAK5084392.1"/>
    <property type="molecule type" value="Genomic_DNA"/>
</dbReference>
<feature type="compositionally biased region" description="Polar residues" evidence="1">
    <location>
        <begin position="141"/>
        <end position="153"/>
    </location>
</feature>
<feature type="compositionally biased region" description="Acidic residues" evidence="1">
    <location>
        <begin position="192"/>
        <end position="205"/>
    </location>
</feature>
<protein>
    <submittedName>
        <fullName evidence="2">Uncharacterized protein</fullName>
    </submittedName>
</protein>
<dbReference type="Proteomes" id="UP001309876">
    <property type="component" value="Unassembled WGS sequence"/>
</dbReference>
<organism evidence="2 3">
    <name type="scientific">Lithohypha guttulata</name>
    <dbReference type="NCBI Taxonomy" id="1690604"/>
    <lineage>
        <taxon>Eukaryota</taxon>
        <taxon>Fungi</taxon>
        <taxon>Dikarya</taxon>
        <taxon>Ascomycota</taxon>
        <taxon>Pezizomycotina</taxon>
        <taxon>Eurotiomycetes</taxon>
        <taxon>Chaetothyriomycetidae</taxon>
        <taxon>Chaetothyriales</taxon>
        <taxon>Trichomeriaceae</taxon>
        <taxon>Lithohypha</taxon>
    </lineage>
</organism>
<feature type="compositionally biased region" description="Low complexity" evidence="1">
    <location>
        <begin position="1"/>
        <end position="21"/>
    </location>
</feature>
<feature type="compositionally biased region" description="Basic residues" evidence="1">
    <location>
        <begin position="326"/>
        <end position="350"/>
    </location>
</feature>
<proteinExistence type="predicted"/>
<name>A0AAN7SXQ9_9EURO</name>
<sequence length="372" mass="40176">MSNRPGRPSGDDPIGDSSPSGACAAAQQNPSFYTPSGVNPSGVTGAAAQHDPSSFAFSASAGPSAGLQQDPSSSIPLRIAAASSQGPSSKRGAPSSIGSQLNKLAKRFGPINVDGISVAAMRASVEKELERAKGVKDEVPPTSNNGSDGSQSKDPAKRISYLEGFAKRRQKEIEELEEICEQQLSELKDQDQELDEKDQEIEEKDEQLKEQRQLIELLYREIVEKDHKIRDLDLSLNTMATFVPEDRLPKCKAAIAQFTTGVILDRFSTSEYPDDDNDSENPPWTNDGVGGICIEPEEQEPRLDIATHTSTVPAPVMETQGGFVIHPKKSKPAPKKGKKKASRSSAKSRQHRSDHEDPATLDAPPASLPERD</sequence>
<evidence type="ECO:0000256" key="1">
    <source>
        <dbReference type="SAM" id="MobiDB-lite"/>
    </source>
</evidence>
<gene>
    <name evidence="2" type="ORF">LTR05_005468</name>
</gene>
<comment type="caution">
    <text evidence="2">The sequence shown here is derived from an EMBL/GenBank/DDBJ whole genome shotgun (WGS) entry which is preliminary data.</text>
</comment>
<feature type="region of interest" description="Disordered" evidence="1">
    <location>
        <begin position="184"/>
        <end position="207"/>
    </location>
</feature>
<feature type="compositionally biased region" description="Low complexity" evidence="1">
    <location>
        <begin position="52"/>
        <end position="66"/>
    </location>
</feature>
<keyword evidence="3" id="KW-1185">Reference proteome</keyword>